<dbReference type="RefSeq" id="XP_007836994.1">
    <property type="nucleotide sequence ID" value="XM_007838803.1"/>
</dbReference>
<dbReference type="GeneID" id="19275235"/>
<organism evidence="2 3">
    <name type="scientific">Pestalotiopsis fici (strain W106-1 / CGMCC3.15140)</name>
    <dbReference type="NCBI Taxonomy" id="1229662"/>
    <lineage>
        <taxon>Eukaryota</taxon>
        <taxon>Fungi</taxon>
        <taxon>Dikarya</taxon>
        <taxon>Ascomycota</taxon>
        <taxon>Pezizomycotina</taxon>
        <taxon>Sordariomycetes</taxon>
        <taxon>Xylariomycetidae</taxon>
        <taxon>Amphisphaeriales</taxon>
        <taxon>Sporocadaceae</taxon>
        <taxon>Pestalotiopsis</taxon>
    </lineage>
</organism>
<dbReference type="PANTHER" id="PTHR22946:SF12">
    <property type="entry name" value="CONIDIAL PIGMENT BIOSYNTHESIS PROTEIN AYG1 (AFU_ORTHOLOGUE AFUA_2G17550)"/>
    <property type="match status" value="1"/>
</dbReference>
<protein>
    <submittedName>
        <fullName evidence="2">Uncharacterized protein</fullName>
    </submittedName>
</protein>
<dbReference type="SUPFAM" id="SSF53474">
    <property type="entry name" value="alpha/beta-Hydrolases"/>
    <property type="match status" value="1"/>
</dbReference>
<keyword evidence="1" id="KW-0378">Hydrolase</keyword>
<dbReference type="InParanoid" id="W3WWD6"/>
<dbReference type="InterPro" id="IPR050261">
    <property type="entry name" value="FrsA_esterase"/>
</dbReference>
<accession>W3WWD6</accession>
<reference evidence="3" key="1">
    <citation type="journal article" date="2015" name="BMC Genomics">
        <title>Genomic and transcriptomic analysis of the endophytic fungus Pestalotiopsis fici reveals its lifestyle and high potential for synthesis of natural products.</title>
        <authorList>
            <person name="Wang X."/>
            <person name="Zhang X."/>
            <person name="Liu L."/>
            <person name="Xiang M."/>
            <person name="Wang W."/>
            <person name="Sun X."/>
            <person name="Che Y."/>
            <person name="Guo L."/>
            <person name="Liu G."/>
            <person name="Guo L."/>
            <person name="Wang C."/>
            <person name="Yin W.B."/>
            <person name="Stadler M."/>
            <person name="Zhang X."/>
            <person name="Liu X."/>
        </authorList>
    </citation>
    <scope>NUCLEOTIDE SEQUENCE [LARGE SCALE GENOMIC DNA]</scope>
    <source>
        <strain evidence="3">W106-1 / CGMCC3.15140</strain>
    </source>
</reference>
<sequence length="422" mass="47900">MALEGGRFFIQDKLVTPGPHHASFKALWETKWREPASHCTLGLYPFMFGALQDFEPVVKDIIQKDLKEPYNWDEYASCFFPKAEELVTRAIAAENSGDRAKASELYLRASAVYRIARFPVVRSPKQQHAWNAGKEAARKGLELHEFPMVEVDIPHTHAQQGDRDVLPGFYHLPKHASSSNKVPLIIIFTGLDGYRTELAVWKEGFRQVGCATLVVEIPGTGDNPAAPSDPTSPDRLWTSMFDWIEKQEGIDQKKIVNWGFSTGGYYSIRLAHTHAHKVKGAVAHGGGCHFMFDPFWLDHADYLEYPFDLSHSLCHKYGYGTDFERFKKEASGKFSLLEDGTLQKDCTRLLLVNGVGDEIFPVDDYYLCLLHGMAKEARFVPGKKHMGEPESFNVILRWISDLLELNIDIKRFMSTIPSRPKY</sequence>
<proteinExistence type="predicted"/>
<evidence type="ECO:0000256" key="1">
    <source>
        <dbReference type="ARBA" id="ARBA00022801"/>
    </source>
</evidence>
<dbReference type="Proteomes" id="UP000030651">
    <property type="component" value="Unassembled WGS sequence"/>
</dbReference>
<dbReference type="eggNOG" id="ENOG502S29V">
    <property type="taxonomic scope" value="Eukaryota"/>
</dbReference>
<keyword evidence="3" id="KW-1185">Reference proteome</keyword>
<evidence type="ECO:0000313" key="2">
    <source>
        <dbReference type="EMBL" id="ETS78160.1"/>
    </source>
</evidence>
<dbReference type="OrthoDB" id="5409895at2759"/>
<name>W3WWD6_PESFW</name>
<dbReference type="EMBL" id="KI912115">
    <property type="protein sequence ID" value="ETS78160.1"/>
    <property type="molecule type" value="Genomic_DNA"/>
</dbReference>
<dbReference type="InterPro" id="IPR029058">
    <property type="entry name" value="AB_hydrolase_fold"/>
</dbReference>
<dbReference type="OMA" id="HHESFEQ"/>
<dbReference type="Gene3D" id="3.40.50.1820">
    <property type="entry name" value="alpha/beta hydrolase"/>
    <property type="match status" value="1"/>
</dbReference>
<dbReference type="HOGENOM" id="CLU_053723_1_0_1"/>
<dbReference type="GO" id="GO:0016787">
    <property type="term" value="F:hydrolase activity"/>
    <property type="evidence" value="ECO:0007669"/>
    <property type="project" value="UniProtKB-KW"/>
</dbReference>
<dbReference type="Pfam" id="PF06500">
    <property type="entry name" value="FrsA-like"/>
    <property type="match status" value="1"/>
</dbReference>
<dbReference type="PANTHER" id="PTHR22946">
    <property type="entry name" value="DIENELACTONE HYDROLASE DOMAIN-CONTAINING PROTEIN-RELATED"/>
    <property type="match status" value="1"/>
</dbReference>
<dbReference type="AlphaFoldDB" id="W3WWD6"/>
<dbReference type="InterPro" id="IPR010520">
    <property type="entry name" value="FrsA-like"/>
</dbReference>
<dbReference type="KEGG" id="pfy:PFICI_10222"/>
<evidence type="ECO:0000313" key="3">
    <source>
        <dbReference type="Proteomes" id="UP000030651"/>
    </source>
</evidence>
<gene>
    <name evidence="2" type="ORF">PFICI_10222</name>
</gene>